<organism evidence="10">
    <name type="scientific">Agromyces sp. G08B096</name>
    <dbReference type="NCBI Taxonomy" id="3156399"/>
    <lineage>
        <taxon>Bacteria</taxon>
        <taxon>Bacillati</taxon>
        <taxon>Actinomycetota</taxon>
        <taxon>Actinomycetes</taxon>
        <taxon>Micrococcales</taxon>
        <taxon>Microbacteriaceae</taxon>
        <taxon>Agromyces</taxon>
    </lineage>
</organism>
<dbReference type="GO" id="GO:0005975">
    <property type="term" value="P:carbohydrate metabolic process"/>
    <property type="evidence" value="ECO:0007669"/>
    <property type="project" value="InterPro"/>
</dbReference>
<feature type="domain" description="Glycoside hydrolase family 20 catalytic" evidence="8">
    <location>
        <begin position="197"/>
        <end position="365"/>
    </location>
</feature>
<feature type="active site" description="Proton donor" evidence="6">
    <location>
        <position position="363"/>
    </location>
</feature>
<feature type="domain" description="Glycoside hydrolase family 20 catalytic" evidence="8">
    <location>
        <begin position="378"/>
        <end position="527"/>
    </location>
</feature>
<dbReference type="EC" id="3.2.1.52" evidence="3"/>
<dbReference type="Gene3D" id="3.20.20.80">
    <property type="entry name" value="Glycosidases"/>
    <property type="match status" value="1"/>
</dbReference>
<protein>
    <recommendedName>
        <fullName evidence="3">beta-N-acetylhexosaminidase</fullName>
        <ecNumber evidence="3">3.2.1.52</ecNumber>
    </recommendedName>
</protein>
<dbReference type="CDD" id="cd06568">
    <property type="entry name" value="GH20_SpHex_like"/>
    <property type="match status" value="1"/>
</dbReference>
<evidence type="ECO:0000313" key="10">
    <source>
        <dbReference type="EMBL" id="XBX83252.1"/>
    </source>
</evidence>
<evidence type="ECO:0000256" key="3">
    <source>
        <dbReference type="ARBA" id="ARBA00012663"/>
    </source>
</evidence>
<dbReference type="AlphaFoldDB" id="A0AAU7W8Q1"/>
<dbReference type="InterPro" id="IPR017853">
    <property type="entry name" value="GH"/>
</dbReference>
<dbReference type="Pfam" id="PF00728">
    <property type="entry name" value="Glyco_hydro_20"/>
    <property type="match status" value="2"/>
</dbReference>
<keyword evidence="7" id="KW-0732">Signal</keyword>
<comment type="similarity">
    <text evidence="2">Belongs to the glycosyl hydrolase 20 family.</text>
</comment>
<keyword evidence="5" id="KW-0326">Glycosidase</keyword>
<dbReference type="EMBL" id="CP158374">
    <property type="protein sequence ID" value="XBX83252.1"/>
    <property type="molecule type" value="Genomic_DNA"/>
</dbReference>
<evidence type="ECO:0000259" key="9">
    <source>
        <dbReference type="Pfam" id="PF02838"/>
    </source>
</evidence>
<dbReference type="RefSeq" id="WP_350349256.1">
    <property type="nucleotide sequence ID" value="NZ_CP158374.1"/>
</dbReference>
<dbReference type="PANTHER" id="PTHR22600:SF57">
    <property type="entry name" value="BETA-N-ACETYLHEXOSAMINIDASE"/>
    <property type="match status" value="1"/>
</dbReference>
<proteinExistence type="inferred from homology"/>
<sequence>MRRRTRTTRARLMAAATGLLVAASALAGCTGPDQNGDAVPGIIPAPTAFELREADEPFRLTPDSRIIADGPGAADVAALLAETLRAGSGYELPVVEGGAGEAADLVLAVRETTAEGADAAAAGLDAGAAFGGPDAEAYTLELGGSGARIDAAAPAGLFRGTRSLLQLLPAELSGSAGAAPADGFAAPAASVDDRPRFTYRGAMLDVARHFLPVEEVLRYLDAIALLKLNVLHLHLTDDQGWRLQIDAWPALTEVGGETSVGGERGGFYTKDDYRRIVEHAAARFITVVPEIDLPGHTNAALSAYPELNCDGVAPAPYQGIEVGFSSLCASPERAEATDRFLADVTREVAELTPGPWLHLGGDESLATTPEDYRDLLARITAAGASTGKTVIGWHEMGASRELPRGTIGQYWSFVEAEDEAVPLTMSFVEQGGQVILSPADAAYLDMKYVDDPQTALGRTLGQDWAKGPTTLDEAYAWEPADIVPGLGEADILGVEAPIWTETMRTIDEVEFMAFPRITAIAEIGWSPAGERDHENFFARVASLATRWDASGTVYYPVRGVPWAD</sequence>
<dbReference type="GO" id="GO:0016020">
    <property type="term" value="C:membrane"/>
    <property type="evidence" value="ECO:0007669"/>
    <property type="project" value="TreeGrafter"/>
</dbReference>
<feature type="signal peptide" evidence="7">
    <location>
        <begin position="1"/>
        <end position="27"/>
    </location>
</feature>
<dbReference type="GO" id="GO:0004563">
    <property type="term" value="F:beta-N-acetylhexosaminidase activity"/>
    <property type="evidence" value="ECO:0007669"/>
    <property type="project" value="UniProtKB-EC"/>
</dbReference>
<evidence type="ECO:0000259" key="8">
    <source>
        <dbReference type="Pfam" id="PF00728"/>
    </source>
</evidence>
<comment type="catalytic activity">
    <reaction evidence="1">
        <text>Hydrolysis of terminal non-reducing N-acetyl-D-hexosamine residues in N-acetyl-beta-D-hexosaminides.</text>
        <dbReference type="EC" id="3.2.1.52"/>
    </reaction>
</comment>
<name>A0AAU7W8Q1_9MICO</name>
<evidence type="ECO:0000256" key="6">
    <source>
        <dbReference type="PIRSR" id="PIRSR625705-1"/>
    </source>
</evidence>
<dbReference type="InterPro" id="IPR025705">
    <property type="entry name" value="Beta_hexosaminidase_sua/sub"/>
</dbReference>
<dbReference type="Pfam" id="PF02838">
    <property type="entry name" value="Glyco_hydro_20b"/>
    <property type="match status" value="1"/>
</dbReference>
<dbReference type="GO" id="GO:0030203">
    <property type="term" value="P:glycosaminoglycan metabolic process"/>
    <property type="evidence" value="ECO:0007669"/>
    <property type="project" value="TreeGrafter"/>
</dbReference>
<gene>
    <name evidence="10" type="ORF">ABIQ69_04865</name>
</gene>
<evidence type="ECO:0000256" key="4">
    <source>
        <dbReference type="ARBA" id="ARBA00022801"/>
    </source>
</evidence>
<reference evidence="10" key="1">
    <citation type="submission" date="2024-05" db="EMBL/GenBank/DDBJ databases">
        <authorList>
            <person name="Yu L."/>
        </authorList>
    </citation>
    <scope>NUCLEOTIDE SEQUENCE</scope>
    <source>
        <strain evidence="10">G08B096</strain>
    </source>
</reference>
<dbReference type="SUPFAM" id="SSF51445">
    <property type="entry name" value="(Trans)glycosidases"/>
    <property type="match status" value="1"/>
</dbReference>
<feature type="domain" description="Beta-hexosaminidase bacterial type N-terminal" evidence="9">
    <location>
        <begin position="40"/>
        <end position="171"/>
    </location>
</feature>
<accession>A0AAU7W8Q1</accession>
<dbReference type="InterPro" id="IPR015883">
    <property type="entry name" value="Glyco_hydro_20_cat"/>
</dbReference>
<keyword evidence="4" id="KW-0378">Hydrolase</keyword>
<evidence type="ECO:0000256" key="5">
    <source>
        <dbReference type="ARBA" id="ARBA00023295"/>
    </source>
</evidence>
<dbReference type="SUPFAM" id="SSF55545">
    <property type="entry name" value="beta-N-acetylhexosaminidase-like domain"/>
    <property type="match status" value="1"/>
</dbReference>
<evidence type="ECO:0000256" key="2">
    <source>
        <dbReference type="ARBA" id="ARBA00006285"/>
    </source>
</evidence>
<dbReference type="PROSITE" id="PS51257">
    <property type="entry name" value="PROKAR_LIPOPROTEIN"/>
    <property type="match status" value="1"/>
</dbReference>
<evidence type="ECO:0000256" key="1">
    <source>
        <dbReference type="ARBA" id="ARBA00001231"/>
    </source>
</evidence>
<dbReference type="PANTHER" id="PTHR22600">
    <property type="entry name" value="BETA-HEXOSAMINIDASE"/>
    <property type="match status" value="1"/>
</dbReference>
<dbReference type="InterPro" id="IPR015882">
    <property type="entry name" value="HEX_bac_N"/>
</dbReference>
<evidence type="ECO:0000256" key="7">
    <source>
        <dbReference type="SAM" id="SignalP"/>
    </source>
</evidence>
<dbReference type="PRINTS" id="PR00738">
    <property type="entry name" value="GLHYDRLASE20"/>
</dbReference>
<dbReference type="InterPro" id="IPR029018">
    <property type="entry name" value="Hex-like_dom2"/>
</dbReference>
<feature type="chain" id="PRO_5043761803" description="beta-N-acetylhexosaminidase" evidence="7">
    <location>
        <begin position="28"/>
        <end position="564"/>
    </location>
</feature>
<dbReference type="Gene3D" id="3.30.379.10">
    <property type="entry name" value="Chitobiase/beta-hexosaminidase domain 2-like"/>
    <property type="match status" value="1"/>
</dbReference>